<dbReference type="AlphaFoldDB" id="A0A9D4EP78"/>
<reference evidence="1" key="1">
    <citation type="journal article" date="2019" name="bioRxiv">
        <title>The Genome of the Zebra Mussel, Dreissena polymorpha: A Resource for Invasive Species Research.</title>
        <authorList>
            <person name="McCartney M.A."/>
            <person name="Auch B."/>
            <person name="Kono T."/>
            <person name="Mallez S."/>
            <person name="Zhang Y."/>
            <person name="Obille A."/>
            <person name="Becker A."/>
            <person name="Abrahante J.E."/>
            <person name="Garbe J."/>
            <person name="Badalamenti J.P."/>
            <person name="Herman A."/>
            <person name="Mangelson H."/>
            <person name="Liachko I."/>
            <person name="Sullivan S."/>
            <person name="Sone E.D."/>
            <person name="Koren S."/>
            <person name="Silverstein K.A.T."/>
            <person name="Beckman K.B."/>
            <person name="Gohl D.M."/>
        </authorList>
    </citation>
    <scope>NUCLEOTIDE SEQUENCE</scope>
    <source>
        <strain evidence="1">Duluth1</strain>
        <tissue evidence="1">Whole animal</tissue>
    </source>
</reference>
<comment type="caution">
    <text evidence="1">The sequence shown here is derived from an EMBL/GenBank/DDBJ whole genome shotgun (WGS) entry which is preliminary data.</text>
</comment>
<protein>
    <submittedName>
        <fullName evidence="1">Uncharacterized protein</fullName>
    </submittedName>
</protein>
<evidence type="ECO:0000313" key="2">
    <source>
        <dbReference type="Proteomes" id="UP000828390"/>
    </source>
</evidence>
<evidence type="ECO:0000313" key="1">
    <source>
        <dbReference type="EMBL" id="KAH3782036.1"/>
    </source>
</evidence>
<dbReference type="Proteomes" id="UP000828390">
    <property type="component" value="Unassembled WGS sequence"/>
</dbReference>
<keyword evidence="2" id="KW-1185">Reference proteome</keyword>
<organism evidence="1 2">
    <name type="scientific">Dreissena polymorpha</name>
    <name type="common">Zebra mussel</name>
    <name type="synonym">Mytilus polymorpha</name>
    <dbReference type="NCBI Taxonomy" id="45954"/>
    <lineage>
        <taxon>Eukaryota</taxon>
        <taxon>Metazoa</taxon>
        <taxon>Spiralia</taxon>
        <taxon>Lophotrochozoa</taxon>
        <taxon>Mollusca</taxon>
        <taxon>Bivalvia</taxon>
        <taxon>Autobranchia</taxon>
        <taxon>Heteroconchia</taxon>
        <taxon>Euheterodonta</taxon>
        <taxon>Imparidentia</taxon>
        <taxon>Neoheterodontei</taxon>
        <taxon>Myida</taxon>
        <taxon>Dreissenoidea</taxon>
        <taxon>Dreissenidae</taxon>
        <taxon>Dreissena</taxon>
    </lineage>
</organism>
<gene>
    <name evidence="1" type="ORF">DPMN_159947</name>
</gene>
<dbReference type="EMBL" id="JAIWYP010000008">
    <property type="protein sequence ID" value="KAH3782036.1"/>
    <property type="molecule type" value="Genomic_DNA"/>
</dbReference>
<reference evidence="1" key="2">
    <citation type="submission" date="2020-11" db="EMBL/GenBank/DDBJ databases">
        <authorList>
            <person name="McCartney M.A."/>
            <person name="Auch B."/>
            <person name="Kono T."/>
            <person name="Mallez S."/>
            <person name="Becker A."/>
            <person name="Gohl D.M."/>
            <person name="Silverstein K.A.T."/>
            <person name="Koren S."/>
            <person name="Bechman K.B."/>
            <person name="Herman A."/>
            <person name="Abrahante J.E."/>
            <person name="Garbe J."/>
        </authorList>
    </citation>
    <scope>NUCLEOTIDE SEQUENCE</scope>
    <source>
        <strain evidence="1">Duluth1</strain>
        <tissue evidence="1">Whole animal</tissue>
    </source>
</reference>
<proteinExistence type="predicted"/>
<name>A0A9D4EP78_DREPO</name>
<sequence length="141" mass="15448">MESLERDAPTEGRCGVEEPQRFLQPRIGVVADYMELSTRARLTLSGACPRRNSSRGIIGPGVTEDLKLMFDDDFLSQEVNTAKAEQTYFAIRGGKAKRVNAASVVEAASVCGGKSHFAAKLRICPQRHAMIRDMMPSRCAS</sequence>
<accession>A0A9D4EP78</accession>